<keyword evidence="1" id="KW-0812">Transmembrane</keyword>
<sequence length="252" mass="28589">MTKLLFTNIIFLFLIIGLIYLLAKFVRPRLRRVYRWKTNLLIAGAYLALLVVSIPLALFLDQGEFFQSRNAQAQGMLAEAPADWSEDGGRRYHIFENEPLERQAGLVENSRQTYAADTPQLRIQTAGSTGYGRIFLERKKNADGLIEVSTYVAPHYARTDTFKPIDFTKLVAPPQITWEAGVLKIGDPVKQSFEFKMYSDSFPVWQFKEEKQSNYIGGGSMTFGEKGILVRIPPDMEVVDGDSGEFTWVSNQ</sequence>
<keyword evidence="1" id="KW-0472">Membrane</keyword>
<reference evidence="2" key="1">
    <citation type="submission" date="2014-07" db="EMBL/GenBank/DDBJ databases">
        <authorList>
            <person name="Hornung V.Bastian."/>
        </authorList>
    </citation>
    <scope>NUCLEOTIDE SEQUENCE</scope>
    <source>
        <strain evidence="2">PCE-S</strain>
    </source>
</reference>
<keyword evidence="1" id="KW-1133">Transmembrane helix</keyword>
<name>A0A098AXJ5_DESHA</name>
<accession>A0A098AXJ5</accession>
<gene>
    <name evidence="3" type="ORF">AT727_21130</name>
    <name evidence="2" type="ORF">DPCES_0449</name>
</gene>
<evidence type="ECO:0000313" key="3">
    <source>
        <dbReference type="EMBL" id="KTE91625.1"/>
    </source>
</evidence>
<dbReference type="RefSeq" id="WP_005810440.1">
    <property type="nucleotide sequence ID" value="NZ_CABKQQ010000025.1"/>
</dbReference>
<feature type="transmembrane region" description="Helical" evidence="1">
    <location>
        <begin position="38"/>
        <end position="60"/>
    </location>
</feature>
<organism evidence="2">
    <name type="scientific">Desulfitobacterium hafniense</name>
    <name type="common">Desulfitobacterium frappieri</name>
    <dbReference type="NCBI Taxonomy" id="49338"/>
    <lineage>
        <taxon>Bacteria</taxon>
        <taxon>Bacillati</taxon>
        <taxon>Bacillota</taxon>
        <taxon>Clostridia</taxon>
        <taxon>Eubacteriales</taxon>
        <taxon>Desulfitobacteriaceae</taxon>
        <taxon>Desulfitobacterium</taxon>
    </lineage>
</organism>
<evidence type="ECO:0000256" key="1">
    <source>
        <dbReference type="SAM" id="Phobius"/>
    </source>
</evidence>
<dbReference type="EMBL" id="LOCK01000021">
    <property type="protein sequence ID" value="KTE91625.1"/>
    <property type="molecule type" value="Genomic_DNA"/>
</dbReference>
<dbReference type="OrthoDB" id="1796004at2"/>
<dbReference type="Proteomes" id="UP000054623">
    <property type="component" value="Unassembled WGS sequence"/>
</dbReference>
<dbReference type="PATRIC" id="fig|49338.4.peg.477"/>
<proteinExistence type="predicted"/>
<dbReference type="AlphaFoldDB" id="A0A098AXJ5"/>
<evidence type="ECO:0000313" key="2">
    <source>
        <dbReference type="EMBL" id="CDX00336.1"/>
    </source>
</evidence>
<reference evidence="3 4" key="2">
    <citation type="submission" date="2015-12" db="EMBL/GenBank/DDBJ databases">
        <title>Draft Genome Sequence of Desulfitobacterium hafniense Strain DH, a Sulfate-reducing Bacterium Isolated from Paddy Soils.</title>
        <authorList>
            <person name="Bao P."/>
            <person name="Zhang X."/>
            <person name="Li G."/>
        </authorList>
    </citation>
    <scope>NUCLEOTIDE SEQUENCE [LARGE SCALE GENOMIC DNA]</scope>
    <source>
        <strain evidence="3 4">DH</strain>
    </source>
</reference>
<protein>
    <submittedName>
        <fullName evidence="2">Uncharacterized protein</fullName>
    </submittedName>
</protein>
<dbReference type="EMBL" id="LK996017">
    <property type="protein sequence ID" value="CDX00336.1"/>
    <property type="molecule type" value="Genomic_DNA"/>
</dbReference>
<feature type="transmembrane region" description="Helical" evidence="1">
    <location>
        <begin position="6"/>
        <end position="26"/>
    </location>
</feature>
<evidence type="ECO:0000313" key="4">
    <source>
        <dbReference type="Proteomes" id="UP000054623"/>
    </source>
</evidence>